<accession>A0A183M8Q2</accession>
<keyword evidence="2" id="KW-1185">Reference proteome</keyword>
<evidence type="ECO:0000313" key="1">
    <source>
        <dbReference type="EMBL" id="VDP00254.1"/>
    </source>
</evidence>
<protein>
    <submittedName>
        <fullName evidence="1">Uncharacterized protein</fullName>
    </submittedName>
</protein>
<gene>
    <name evidence="1" type="ORF">SMRZ_LOCUS12427</name>
</gene>
<evidence type="ECO:0000313" key="2">
    <source>
        <dbReference type="Proteomes" id="UP000277204"/>
    </source>
</evidence>
<reference evidence="1 2" key="1">
    <citation type="submission" date="2018-11" db="EMBL/GenBank/DDBJ databases">
        <authorList>
            <consortium name="Pathogen Informatics"/>
        </authorList>
    </citation>
    <scope>NUCLEOTIDE SEQUENCE [LARGE SCALE GENOMIC DNA]</scope>
    <source>
        <strain evidence="1 2">Zambia</strain>
    </source>
</reference>
<name>A0A183M8Q2_9TREM</name>
<dbReference type="AlphaFoldDB" id="A0A183M8Q2"/>
<proteinExistence type="predicted"/>
<dbReference type="Proteomes" id="UP000277204">
    <property type="component" value="Unassembled WGS sequence"/>
</dbReference>
<organism evidence="1 2">
    <name type="scientific">Schistosoma margrebowiei</name>
    <dbReference type="NCBI Taxonomy" id="48269"/>
    <lineage>
        <taxon>Eukaryota</taxon>
        <taxon>Metazoa</taxon>
        <taxon>Spiralia</taxon>
        <taxon>Lophotrochozoa</taxon>
        <taxon>Platyhelminthes</taxon>
        <taxon>Trematoda</taxon>
        <taxon>Digenea</taxon>
        <taxon>Strigeidida</taxon>
        <taxon>Schistosomatoidea</taxon>
        <taxon>Schistosomatidae</taxon>
        <taxon>Schistosoma</taxon>
    </lineage>
</organism>
<sequence>MWLEKREEFEAPYSYDSKLINTSSVSFKLHRIFVFACF</sequence>
<dbReference type="EMBL" id="UZAI01007788">
    <property type="protein sequence ID" value="VDP00254.1"/>
    <property type="molecule type" value="Genomic_DNA"/>
</dbReference>